<reference evidence="4 5" key="1">
    <citation type="journal article" date="2023" name="bioRxiv">
        <title>Conserved and derived expression patterns and positive selection on dental genes reveal complex evolutionary context of ever-growing rodent molars.</title>
        <authorList>
            <person name="Calamari Z.T."/>
            <person name="Song A."/>
            <person name="Cohen E."/>
            <person name="Akter M."/>
            <person name="Roy R.D."/>
            <person name="Hallikas O."/>
            <person name="Christensen M.M."/>
            <person name="Li P."/>
            <person name="Marangoni P."/>
            <person name="Jernvall J."/>
            <person name="Klein O.D."/>
        </authorList>
    </citation>
    <scope>NUCLEOTIDE SEQUENCE [LARGE SCALE GENOMIC DNA]</scope>
    <source>
        <strain evidence="4">V071</strain>
    </source>
</reference>
<feature type="chain" id="PRO_5043900630" description="Sodefrin-like factor" evidence="3">
    <location>
        <begin position="21"/>
        <end position="254"/>
    </location>
</feature>
<evidence type="ECO:0000256" key="1">
    <source>
        <dbReference type="ARBA" id="ARBA00004613"/>
    </source>
</evidence>
<evidence type="ECO:0000256" key="3">
    <source>
        <dbReference type="SAM" id="SignalP"/>
    </source>
</evidence>
<dbReference type="GO" id="GO:0005615">
    <property type="term" value="C:extracellular space"/>
    <property type="evidence" value="ECO:0007669"/>
    <property type="project" value="TreeGrafter"/>
</dbReference>
<dbReference type="PANTHER" id="PTHR20914:SF2">
    <property type="entry name" value="LY6_PLAUR DOMAIN-CONTAINING PROTEIN 8"/>
    <property type="match status" value="1"/>
</dbReference>
<keyword evidence="5" id="KW-1185">Reference proteome</keyword>
<feature type="signal peptide" evidence="3">
    <location>
        <begin position="1"/>
        <end position="20"/>
    </location>
</feature>
<dbReference type="InterPro" id="IPR050918">
    <property type="entry name" value="CNF-like_PLA2_Inhibitor"/>
</dbReference>
<keyword evidence="3" id="KW-0732">Signal</keyword>
<dbReference type="PANTHER" id="PTHR20914">
    <property type="entry name" value="LY6/PLAUR DOMAIN-CONTAINING PROTEIN 8"/>
    <property type="match status" value="1"/>
</dbReference>
<protein>
    <recommendedName>
        <fullName evidence="6">Sodefrin-like factor</fullName>
    </recommendedName>
</protein>
<organism evidence="4 5">
    <name type="scientific">Myodes glareolus</name>
    <name type="common">Bank vole</name>
    <name type="synonym">Clethrionomys glareolus</name>
    <dbReference type="NCBI Taxonomy" id="447135"/>
    <lineage>
        <taxon>Eukaryota</taxon>
        <taxon>Metazoa</taxon>
        <taxon>Chordata</taxon>
        <taxon>Craniata</taxon>
        <taxon>Vertebrata</taxon>
        <taxon>Euteleostomi</taxon>
        <taxon>Mammalia</taxon>
        <taxon>Eutheria</taxon>
        <taxon>Euarchontoglires</taxon>
        <taxon>Glires</taxon>
        <taxon>Rodentia</taxon>
        <taxon>Myomorpha</taxon>
        <taxon>Muroidea</taxon>
        <taxon>Cricetidae</taxon>
        <taxon>Arvicolinae</taxon>
        <taxon>Myodes</taxon>
    </lineage>
</organism>
<evidence type="ECO:0000313" key="4">
    <source>
        <dbReference type="EMBL" id="KAK7821394.1"/>
    </source>
</evidence>
<proteinExistence type="predicted"/>
<comment type="caution">
    <text evidence="4">The sequence shown here is derived from an EMBL/GenBank/DDBJ whole genome shotgun (WGS) entry which is preliminary data.</text>
</comment>
<keyword evidence="2" id="KW-0964">Secreted</keyword>
<dbReference type="GO" id="GO:0050829">
    <property type="term" value="P:defense response to Gram-negative bacterium"/>
    <property type="evidence" value="ECO:0007669"/>
    <property type="project" value="TreeGrafter"/>
</dbReference>
<accession>A0AAW0J3R5</accession>
<dbReference type="AlphaFoldDB" id="A0AAW0J3R5"/>
<name>A0AAW0J3R5_MYOGA</name>
<comment type="subcellular location">
    <subcellularLocation>
        <location evidence="1">Secreted</location>
    </subcellularLocation>
</comment>
<evidence type="ECO:0000256" key="2">
    <source>
        <dbReference type="ARBA" id="ARBA00022525"/>
    </source>
</evidence>
<gene>
    <name evidence="4" type="ORF">U0070_015860</name>
</gene>
<dbReference type="EMBL" id="JBBHLL010000065">
    <property type="protein sequence ID" value="KAK7821394.1"/>
    <property type="molecule type" value="Genomic_DNA"/>
</dbReference>
<evidence type="ECO:0000313" key="5">
    <source>
        <dbReference type="Proteomes" id="UP001488838"/>
    </source>
</evidence>
<evidence type="ECO:0008006" key="6">
    <source>
        <dbReference type="Google" id="ProtNLM"/>
    </source>
</evidence>
<dbReference type="Proteomes" id="UP001488838">
    <property type="component" value="Unassembled WGS sequence"/>
</dbReference>
<sequence>MKGILIAGVFAAFAITAIDSLNCRQCPSTVVDPKNCIDEATPCGESEEFVSCVESSVNSTLGGGSLNSYENKFCSKINCINSSNSIVVSFTVRVSDDQQFSFASQCCQGDACPDNEKVPEGGSEPDARANTQIQCPSCYSNGTTDCKETIQSCSQGERCVHIIAVNGDVHTEVELKGCSNISEATCDILTPGNVTVGEFTFQTVNCTNEITTTTPTTVTTTPTTVTTTPDSSTSIKASIISSVFGSLLLLKLLF</sequence>